<dbReference type="EC" id="2.7.7.72" evidence="11"/>
<proteinExistence type="inferred from homology"/>
<feature type="domain" description="Poly A polymerase head" evidence="12">
    <location>
        <begin position="24"/>
        <end position="143"/>
    </location>
</feature>
<dbReference type="GO" id="GO:0004810">
    <property type="term" value="F:CCA tRNA nucleotidyltransferase activity"/>
    <property type="evidence" value="ECO:0007669"/>
    <property type="project" value="UniProtKB-UniRule"/>
</dbReference>
<dbReference type="PANTHER" id="PTHR46173:SF1">
    <property type="entry name" value="CCA TRNA NUCLEOTIDYLTRANSFERASE 1, MITOCHONDRIAL"/>
    <property type="match status" value="1"/>
</dbReference>
<reference evidence="15 16" key="1">
    <citation type="submission" date="2019-07" db="EMBL/GenBank/DDBJ databases">
        <title>Whole genome shotgun sequence of Halobacillus faecis NBRC 103569.</title>
        <authorList>
            <person name="Hosoyama A."/>
            <person name="Uohara A."/>
            <person name="Ohji S."/>
            <person name="Ichikawa N."/>
        </authorList>
    </citation>
    <scope>NUCLEOTIDE SEQUENCE [LARGE SCALE GENOMIC DNA]</scope>
    <source>
        <strain evidence="15 16">NBRC 103569</strain>
    </source>
</reference>
<dbReference type="InterPro" id="IPR050264">
    <property type="entry name" value="Bact_CCA-adding_enz_type3_sf"/>
</dbReference>
<keyword evidence="10 11" id="KW-0694">RNA-binding</keyword>
<dbReference type="GO" id="GO:0001680">
    <property type="term" value="P:tRNA 3'-terminal CCA addition"/>
    <property type="evidence" value="ECO:0007669"/>
    <property type="project" value="UniProtKB-UniRule"/>
</dbReference>
<feature type="binding site" evidence="11">
    <location>
        <position position="162"/>
    </location>
    <ligand>
        <name>CTP</name>
        <dbReference type="ChEBI" id="CHEBI:37563"/>
    </ligand>
</feature>
<feature type="domain" description="tRNA nucleotidyltransferase/poly(A) polymerase RNA and SrmB- binding" evidence="13">
    <location>
        <begin position="172"/>
        <end position="230"/>
    </location>
</feature>
<gene>
    <name evidence="11 15" type="primary">cca</name>
    <name evidence="15" type="ORF">HFA01_22000</name>
</gene>
<evidence type="ECO:0000256" key="6">
    <source>
        <dbReference type="ARBA" id="ARBA00022741"/>
    </source>
</evidence>
<comment type="similarity">
    <text evidence="11">Belongs to the tRNA nucleotidyltransferase/poly(A) polymerase family. Bacterial CCA-adding enzyme type 3 subfamily.</text>
</comment>
<evidence type="ECO:0000256" key="1">
    <source>
        <dbReference type="ARBA" id="ARBA00001946"/>
    </source>
</evidence>
<dbReference type="SUPFAM" id="SSF81301">
    <property type="entry name" value="Nucleotidyltransferase"/>
    <property type="match status" value="1"/>
</dbReference>
<keyword evidence="16" id="KW-1185">Reference proteome</keyword>
<comment type="caution">
    <text evidence="15">The sequence shown here is derived from an EMBL/GenBank/DDBJ whole genome shotgun (WGS) entry which is preliminary data.</text>
</comment>
<dbReference type="Pfam" id="PF12627">
    <property type="entry name" value="PolyA_pol_RNAbd"/>
    <property type="match status" value="1"/>
</dbReference>
<organism evidence="15 16">
    <name type="scientific">Halobacillus faecis</name>
    <dbReference type="NCBI Taxonomy" id="360184"/>
    <lineage>
        <taxon>Bacteria</taxon>
        <taxon>Bacillati</taxon>
        <taxon>Bacillota</taxon>
        <taxon>Bacilli</taxon>
        <taxon>Bacillales</taxon>
        <taxon>Bacillaceae</taxon>
        <taxon>Halobacillus</taxon>
    </lineage>
</organism>
<keyword evidence="9 11" id="KW-0460">Magnesium</keyword>
<evidence type="ECO:0000256" key="10">
    <source>
        <dbReference type="ARBA" id="ARBA00022884"/>
    </source>
</evidence>
<keyword evidence="3 11" id="KW-0819">tRNA processing</keyword>
<dbReference type="Gene3D" id="1.10.3090.10">
    <property type="entry name" value="cca-adding enzyme, domain 2"/>
    <property type="match status" value="1"/>
</dbReference>
<evidence type="ECO:0000256" key="2">
    <source>
        <dbReference type="ARBA" id="ARBA00022679"/>
    </source>
</evidence>
<feature type="binding site" evidence="11">
    <location>
        <position position="29"/>
    </location>
    <ligand>
        <name>CTP</name>
        <dbReference type="ChEBI" id="CHEBI:37563"/>
    </ligand>
</feature>
<evidence type="ECO:0000313" key="15">
    <source>
        <dbReference type="EMBL" id="GEN53938.1"/>
    </source>
</evidence>
<feature type="binding site" evidence="11">
    <location>
        <position position="42"/>
    </location>
    <ligand>
        <name>Mg(2+)</name>
        <dbReference type="ChEBI" id="CHEBI:18420"/>
    </ligand>
</feature>
<evidence type="ECO:0000259" key="14">
    <source>
        <dbReference type="Pfam" id="PF13735"/>
    </source>
</evidence>
<feature type="binding site" evidence="11">
    <location>
        <position position="156"/>
    </location>
    <ligand>
        <name>ATP</name>
        <dbReference type="ChEBI" id="CHEBI:30616"/>
    </ligand>
</feature>
<dbReference type="HAMAP" id="MF_01263">
    <property type="entry name" value="CCA_bact_type3"/>
    <property type="match status" value="1"/>
</dbReference>
<feature type="binding site" evidence="11">
    <location>
        <position position="32"/>
    </location>
    <ligand>
        <name>CTP</name>
        <dbReference type="ChEBI" id="CHEBI:37563"/>
    </ligand>
</feature>
<sequence length="400" mass="46322">MSSHEVFEHAFEVIQKIEEAGGEAYIVGGAVRDYLSGRPVNDIDIATSETPERIQEIFDKVIPVGIEHGTVIVRHRSVSYEVTTYRVEEGYEDYRHPDEVTFVQDITLDLARRDFTTNAIAMSRDGRLIDPYHGHDAIRNKKIEAVGEPSERFHEDPLRMMRAVRFASQLSFKIEKRTEEALNHLSPLLQHISIERIAVEMEKIFGGSDYALGLQLLQSTGLKNHLPILKDLDINRNVPYSPLFGWHEIIAFYAVQYPQLSPENFMKSWKLSKDTKKKTVQLLHAYKIYERKKNVTSWLVYQLDNELFPSFSRLFSALDEGDMNLDKALTDMKDQLPIQNKKELSFQARDLLQLYTHLPKGPWISEWMDTIEHCVVTGEIENDYEKIKEWVRGWNPPASN</sequence>
<dbReference type="GO" id="GO:0160016">
    <property type="term" value="F:CCACCA tRNA nucleotidyltransferase activity"/>
    <property type="evidence" value="ECO:0007669"/>
    <property type="project" value="RHEA"/>
</dbReference>
<protein>
    <recommendedName>
        <fullName evidence="11">CCA-adding enzyme</fullName>
        <ecNumber evidence="11">2.7.7.72</ecNumber>
    </recommendedName>
    <alternativeName>
        <fullName evidence="11">CCA tRNA nucleotidyltransferase</fullName>
    </alternativeName>
    <alternativeName>
        <fullName evidence="11">tRNA CCA-pyrophosphorylase</fullName>
    </alternativeName>
    <alternativeName>
        <fullName evidence="11">tRNA adenylyl-/cytidylyl- transferase</fullName>
    </alternativeName>
    <alternativeName>
        <fullName evidence="11">tRNA nucleotidyltransferase</fullName>
    </alternativeName>
    <alternativeName>
        <fullName evidence="11">tRNA-NT</fullName>
    </alternativeName>
</protein>
<dbReference type="OrthoDB" id="9805698at2"/>
<dbReference type="GO" id="GO:0005524">
    <property type="term" value="F:ATP binding"/>
    <property type="evidence" value="ECO:0007669"/>
    <property type="project" value="UniProtKB-UniRule"/>
</dbReference>
<dbReference type="Gene3D" id="1.20.58.560">
    <property type="match status" value="1"/>
</dbReference>
<evidence type="ECO:0000256" key="11">
    <source>
        <dbReference type="HAMAP-Rule" id="MF_01263"/>
    </source>
</evidence>
<accession>A0A511WUH9</accession>
<dbReference type="CDD" id="cd05398">
    <property type="entry name" value="NT_ClassII-CCAase"/>
    <property type="match status" value="1"/>
</dbReference>
<comment type="cofactor">
    <cofactor evidence="1 11">
        <name>Mg(2+)</name>
        <dbReference type="ChEBI" id="CHEBI:18420"/>
    </cofactor>
</comment>
<keyword evidence="6 11" id="KW-0547">Nucleotide-binding</keyword>
<dbReference type="InterPro" id="IPR002646">
    <property type="entry name" value="PolA_pol_head_dom"/>
</dbReference>
<keyword evidence="4 11" id="KW-0548">Nucleotidyltransferase</keyword>
<dbReference type="InterPro" id="IPR032810">
    <property type="entry name" value="CCA-adding_enz_C"/>
</dbReference>
<dbReference type="InterPro" id="IPR043519">
    <property type="entry name" value="NT_sf"/>
</dbReference>
<evidence type="ECO:0000256" key="4">
    <source>
        <dbReference type="ARBA" id="ARBA00022695"/>
    </source>
</evidence>
<feature type="binding site" evidence="11">
    <location>
        <position position="44"/>
    </location>
    <ligand>
        <name>Mg(2+)</name>
        <dbReference type="ChEBI" id="CHEBI:18420"/>
    </ligand>
</feature>
<comment type="catalytic activity">
    <reaction evidence="11">
        <text>a tRNA precursor + 2 CTP + ATP = a tRNA with a 3' CCA end + 3 diphosphate</text>
        <dbReference type="Rhea" id="RHEA:14433"/>
        <dbReference type="Rhea" id="RHEA-COMP:10465"/>
        <dbReference type="Rhea" id="RHEA-COMP:10468"/>
        <dbReference type="ChEBI" id="CHEBI:30616"/>
        <dbReference type="ChEBI" id="CHEBI:33019"/>
        <dbReference type="ChEBI" id="CHEBI:37563"/>
        <dbReference type="ChEBI" id="CHEBI:74896"/>
        <dbReference type="ChEBI" id="CHEBI:83071"/>
        <dbReference type="EC" id="2.7.7.72"/>
    </reaction>
</comment>
<feature type="binding site" evidence="11">
    <location>
        <position position="113"/>
    </location>
    <ligand>
        <name>ATP</name>
        <dbReference type="ChEBI" id="CHEBI:30616"/>
    </ligand>
</feature>
<dbReference type="GO" id="GO:0000287">
    <property type="term" value="F:magnesium ion binding"/>
    <property type="evidence" value="ECO:0007669"/>
    <property type="project" value="UniProtKB-UniRule"/>
</dbReference>
<feature type="binding site" evidence="11">
    <location>
        <position position="159"/>
    </location>
    <ligand>
        <name>ATP</name>
        <dbReference type="ChEBI" id="CHEBI:30616"/>
    </ligand>
</feature>
<feature type="binding site" evidence="11">
    <location>
        <position position="113"/>
    </location>
    <ligand>
        <name>CTP</name>
        <dbReference type="ChEBI" id="CHEBI:37563"/>
    </ligand>
</feature>
<dbReference type="InterPro" id="IPR023068">
    <property type="entry name" value="CCA-adding_enz_firmicutes"/>
</dbReference>
<comment type="function">
    <text evidence="11">Catalyzes the addition and repair of the essential 3'-terminal CCA sequence in tRNAs without using a nucleic acid template. Adds these three nucleotides in the order of C, C, and A to the tRNA nucleotide-73, using CTP and ATP as substrates and producing inorganic pyrophosphate. tRNA 3'-terminal CCA addition is required both for tRNA processing and repair. Also involved in tRNA surveillance by mediating tandem CCA addition to generate a CCACCA at the 3' terminus of unstable tRNAs. While stable tRNAs receive only 3'-terminal CCA, unstable tRNAs are marked with CCACCA and rapidly degraded.</text>
</comment>
<dbReference type="AlphaFoldDB" id="A0A511WUH9"/>
<comment type="subunit">
    <text evidence="11">Homodimer.</text>
</comment>
<keyword evidence="7 11" id="KW-0692">RNA repair</keyword>
<comment type="miscellaneous">
    <text evidence="11">A single active site specifically recognizes both ATP and CTP and is responsible for their addition.</text>
</comment>
<feature type="binding site" evidence="11">
    <location>
        <position position="29"/>
    </location>
    <ligand>
        <name>ATP</name>
        <dbReference type="ChEBI" id="CHEBI:30616"/>
    </ligand>
</feature>
<evidence type="ECO:0000256" key="5">
    <source>
        <dbReference type="ARBA" id="ARBA00022723"/>
    </source>
</evidence>
<keyword evidence="5 11" id="KW-0479">Metal-binding</keyword>
<feature type="binding site" evidence="11">
    <location>
        <position position="159"/>
    </location>
    <ligand>
        <name>CTP</name>
        <dbReference type="ChEBI" id="CHEBI:37563"/>
    </ligand>
</feature>
<dbReference type="RefSeq" id="WP_146816086.1">
    <property type="nucleotide sequence ID" value="NZ_BJYD01000020.1"/>
</dbReference>
<dbReference type="InterPro" id="IPR032828">
    <property type="entry name" value="PolyA_RNA-bd"/>
</dbReference>
<evidence type="ECO:0000256" key="7">
    <source>
        <dbReference type="ARBA" id="ARBA00022800"/>
    </source>
</evidence>
<dbReference type="NCBIfam" id="NF009814">
    <property type="entry name" value="PRK13299.1"/>
    <property type="match status" value="1"/>
</dbReference>
<evidence type="ECO:0000313" key="16">
    <source>
        <dbReference type="Proteomes" id="UP000321886"/>
    </source>
</evidence>
<dbReference type="Gene3D" id="1.10.246.80">
    <property type="match status" value="1"/>
</dbReference>
<evidence type="ECO:0000256" key="8">
    <source>
        <dbReference type="ARBA" id="ARBA00022840"/>
    </source>
</evidence>
<feature type="binding site" evidence="11">
    <location>
        <position position="32"/>
    </location>
    <ligand>
        <name>ATP</name>
        <dbReference type="ChEBI" id="CHEBI:30616"/>
    </ligand>
</feature>
<dbReference type="GO" id="GO:0000049">
    <property type="term" value="F:tRNA binding"/>
    <property type="evidence" value="ECO:0007669"/>
    <property type="project" value="UniProtKB-UniRule"/>
</dbReference>
<dbReference type="SUPFAM" id="SSF81891">
    <property type="entry name" value="Poly A polymerase C-terminal region-like"/>
    <property type="match status" value="1"/>
</dbReference>
<feature type="binding site" evidence="11">
    <location>
        <position position="156"/>
    </location>
    <ligand>
        <name>CTP</name>
        <dbReference type="ChEBI" id="CHEBI:37563"/>
    </ligand>
</feature>
<dbReference type="Proteomes" id="UP000321886">
    <property type="component" value="Unassembled WGS sequence"/>
</dbReference>
<evidence type="ECO:0000259" key="13">
    <source>
        <dbReference type="Pfam" id="PF12627"/>
    </source>
</evidence>
<name>A0A511WUH9_9BACI</name>
<evidence type="ECO:0000256" key="9">
    <source>
        <dbReference type="ARBA" id="ARBA00022842"/>
    </source>
</evidence>
<dbReference type="EMBL" id="BJYD01000020">
    <property type="protein sequence ID" value="GEN53938.1"/>
    <property type="molecule type" value="Genomic_DNA"/>
</dbReference>
<feature type="binding site" evidence="11">
    <location>
        <position position="165"/>
    </location>
    <ligand>
        <name>ATP</name>
        <dbReference type="ChEBI" id="CHEBI:30616"/>
    </ligand>
</feature>
<evidence type="ECO:0000256" key="3">
    <source>
        <dbReference type="ARBA" id="ARBA00022694"/>
    </source>
</evidence>
<dbReference type="Pfam" id="PF13735">
    <property type="entry name" value="tRNA_NucTran2_2"/>
    <property type="match status" value="1"/>
</dbReference>
<dbReference type="Gene3D" id="3.30.460.10">
    <property type="entry name" value="Beta Polymerase, domain 2"/>
    <property type="match status" value="1"/>
</dbReference>
<dbReference type="GO" id="GO:0042245">
    <property type="term" value="P:RNA repair"/>
    <property type="evidence" value="ECO:0007669"/>
    <property type="project" value="UniProtKB-KW"/>
</dbReference>
<feature type="binding site" evidence="11">
    <location>
        <position position="162"/>
    </location>
    <ligand>
        <name>ATP</name>
        <dbReference type="ChEBI" id="CHEBI:30616"/>
    </ligand>
</feature>
<comment type="catalytic activity">
    <reaction evidence="11">
        <text>a tRNA with a 3' CCA end + 2 CTP + ATP = a tRNA with a 3' CCACCA end + 3 diphosphate</text>
        <dbReference type="Rhea" id="RHEA:76235"/>
        <dbReference type="Rhea" id="RHEA-COMP:10468"/>
        <dbReference type="Rhea" id="RHEA-COMP:18655"/>
        <dbReference type="ChEBI" id="CHEBI:30616"/>
        <dbReference type="ChEBI" id="CHEBI:33019"/>
        <dbReference type="ChEBI" id="CHEBI:37563"/>
        <dbReference type="ChEBI" id="CHEBI:83071"/>
        <dbReference type="ChEBI" id="CHEBI:195187"/>
    </reaction>
</comment>
<feature type="domain" description="CCA-adding enzyme C-terminal" evidence="14">
    <location>
        <begin position="252"/>
        <end position="391"/>
    </location>
</feature>
<dbReference type="PANTHER" id="PTHR46173">
    <property type="entry name" value="CCA TRNA NUCLEOTIDYLTRANSFERASE 1, MITOCHONDRIAL"/>
    <property type="match status" value="1"/>
</dbReference>
<keyword evidence="8 11" id="KW-0067">ATP-binding</keyword>
<dbReference type="Pfam" id="PF01743">
    <property type="entry name" value="PolyA_pol"/>
    <property type="match status" value="1"/>
</dbReference>
<evidence type="ECO:0000259" key="12">
    <source>
        <dbReference type="Pfam" id="PF01743"/>
    </source>
</evidence>
<feature type="binding site" evidence="11">
    <location>
        <position position="165"/>
    </location>
    <ligand>
        <name>CTP</name>
        <dbReference type="ChEBI" id="CHEBI:37563"/>
    </ligand>
</feature>
<keyword evidence="2 11" id="KW-0808">Transferase</keyword>